<keyword evidence="3" id="KW-1185">Reference proteome</keyword>
<feature type="region of interest" description="Disordered" evidence="1">
    <location>
        <begin position="60"/>
        <end position="83"/>
    </location>
</feature>
<comment type="caution">
    <text evidence="2">The sequence shown here is derived from an EMBL/GenBank/DDBJ whole genome shotgun (WGS) entry which is preliminary data.</text>
</comment>
<proteinExistence type="predicted"/>
<evidence type="ECO:0000313" key="3">
    <source>
        <dbReference type="Proteomes" id="UP000602510"/>
    </source>
</evidence>
<reference evidence="2" key="1">
    <citation type="submission" date="2020-04" db="EMBL/GenBank/DDBJ databases">
        <title>Hybrid Assembly of Korean Phytophthora infestans isolates.</title>
        <authorList>
            <person name="Prokchorchik M."/>
            <person name="Lee Y."/>
            <person name="Seo J."/>
            <person name="Cho J.-H."/>
            <person name="Park Y.-E."/>
            <person name="Jang D.-C."/>
            <person name="Im J.-S."/>
            <person name="Choi J.-G."/>
            <person name="Park H.-J."/>
            <person name="Lee G.-B."/>
            <person name="Lee Y.-G."/>
            <person name="Hong S.-Y."/>
            <person name="Cho K."/>
            <person name="Sohn K.H."/>
        </authorList>
    </citation>
    <scope>NUCLEOTIDE SEQUENCE</scope>
    <source>
        <strain evidence="2">KR_1_A1</strain>
    </source>
</reference>
<name>A0A833TA16_PHYIN</name>
<evidence type="ECO:0000313" key="2">
    <source>
        <dbReference type="EMBL" id="KAF4045923.1"/>
    </source>
</evidence>
<protein>
    <submittedName>
        <fullName evidence="2">Uncharacterized protein</fullName>
    </submittedName>
</protein>
<organism evidence="2 3">
    <name type="scientific">Phytophthora infestans</name>
    <name type="common">Potato late blight agent</name>
    <name type="synonym">Botrytis infestans</name>
    <dbReference type="NCBI Taxonomy" id="4787"/>
    <lineage>
        <taxon>Eukaryota</taxon>
        <taxon>Sar</taxon>
        <taxon>Stramenopiles</taxon>
        <taxon>Oomycota</taxon>
        <taxon>Peronosporomycetes</taxon>
        <taxon>Peronosporales</taxon>
        <taxon>Peronosporaceae</taxon>
        <taxon>Phytophthora</taxon>
    </lineage>
</organism>
<dbReference type="AlphaFoldDB" id="A0A833TA16"/>
<sequence length="83" mass="8690">MSILRQLWTGVTDEYGSAMPTTDARNFSSVVEGANTTCNSGDALIVDTLYIIGSGRGMPSLAASPSRPCPVPPDRQLSEVDGS</sequence>
<dbReference type="Proteomes" id="UP000602510">
    <property type="component" value="Unassembled WGS sequence"/>
</dbReference>
<gene>
    <name evidence="2" type="ORF">GN244_ATG01757</name>
</gene>
<accession>A0A833TA16</accession>
<evidence type="ECO:0000256" key="1">
    <source>
        <dbReference type="SAM" id="MobiDB-lite"/>
    </source>
</evidence>
<dbReference type="EMBL" id="WSZM01000038">
    <property type="protein sequence ID" value="KAF4045923.1"/>
    <property type="molecule type" value="Genomic_DNA"/>
</dbReference>